<protein>
    <submittedName>
        <fullName evidence="2">Uncharacterized protein</fullName>
    </submittedName>
</protein>
<gene>
    <name evidence="2" type="ORF">GIP_L8_0500</name>
</gene>
<dbReference type="AlphaFoldDB" id="B7S961"/>
<keyword evidence="1" id="KW-1133">Transmembrane helix</keyword>
<evidence type="ECO:0000313" key="2">
    <source>
        <dbReference type="EMBL" id="ACE75436.1"/>
    </source>
</evidence>
<organism evidence="2">
    <name type="scientific">Glyptapanteles indiensis</name>
    <name type="common">Parasitoid wasp</name>
    <dbReference type="NCBI Taxonomy" id="92994"/>
    <lineage>
        <taxon>Eukaryota</taxon>
        <taxon>Metazoa</taxon>
        <taxon>Ecdysozoa</taxon>
        <taxon>Arthropoda</taxon>
        <taxon>Hexapoda</taxon>
        <taxon>Insecta</taxon>
        <taxon>Pterygota</taxon>
        <taxon>Neoptera</taxon>
        <taxon>Endopterygota</taxon>
        <taxon>Hymenoptera</taxon>
        <taxon>Apocrita</taxon>
        <taxon>Ichneumonoidea</taxon>
        <taxon>Braconidae</taxon>
        <taxon>Microgastrinae</taxon>
        <taxon>Glyptapanteles</taxon>
    </lineage>
</organism>
<accession>B7S961</accession>
<keyword evidence="1" id="KW-0812">Transmembrane</keyword>
<evidence type="ECO:0000256" key="1">
    <source>
        <dbReference type="SAM" id="Phobius"/>
    </source>
</evidence>
<feature type="transmembrane region" description="Helical" evidence="1">
    <location>
        <begin position="165"/>
        <end position="187"/>
    </location>
</feature>
<proteinExistence type="predicted"/>
<name>B7S961_GLYIN</name>
<dbReference type="EMBL" id="EF710657">
    <property type="protein sequence ID" value="ACE75436.1"/>
    <property type="molecule type" value="Genomic_DNA"/>
</dbReference>
<keyword evidence="1" id="KW-0472">Membrane</keyword>
<reference evidence="2" key="1">
    <citation type="submission" date="2007-06" db="EMBL/GenBank/DDBJ databases">
        <title>Bracovirus Evolution: Comparative Genomics of Multiple Viral and Proviral Genomes.</title>
        <authorList>
            <person name="Desjardins C.A."/>
            <person name="Gundersen-Rindal D.E."/>
            <person name="Hostetler J.B."/>
            <person name="Tallon L.J."/>
            <person name="Utterback T.R."/>
            <person name="Fuester R.W."/>
            <person name="Schatz M.C."/>
            <person name="Pedroni M.J."/>
            <person name="Fadrosh D.W."/>
            <person name="Haas B.J."/>
            <person name="Toms B.S."/>
            <person name="Chen D."/>
            <person name="Nene V."/>
        </authorList>
    </citation>
    <scope>NUCLEOTIDE SEQUENCE</scope>
</reference>
<sequence length="193" mass="21770">MEEHYATIAYIQLKHNIHIPLEWPIQGIEGIVLFLAEKIIMEPDPPPCFLEIQNIPTKIVRRITRSGFINIFQKIRHEELIGAYRCDLVLSIDGRLIKIGIVGGHHICSKFLVANYASVPWDVLTISLHKLTPRFENTTLQSSNGNSLALRRSKLQSSKLTSKNAIALLLIVIAILGLTVALFSLYLRIIVKI</sequence>